<dbReference type="Proteomes" id="UP000240971">
    <property type="component" value="Unassembled WGS sequence"/>
</dbReference>
<dbReference type="Gene3D" id="1.20.1250.20">
    <property type="entry name" value="MFS general substrate transporter like domains"/>
    <property type="match status" value="2"/>
</dbReference>
<feature type="transmembrane region" description="Helical" evidence="4">
    <location>
        <begin position="225"/>
        <end position="245"/>
    </location>
</feature>
<dbReference type="CDD" id="cd17478">
    <property type="entry name" value="MFS_FsR"/>
    <property type="match status" value="1"/>
</dbReference>
<protein>
    <submittedName>
        <fullName evidence="6">FSR family fosmidomycin resistance protein-like MFS transporter</fullName>
    </submittedName>
</protein>
<feature type="transmembrane region" description="Helical" evidence="4">
    <location>
        <begin position="316"/>
        <end position="339"/>
    </location>
</feature>
<feature type="transmembrane region" description="Helical" evidence="4">
    <location>
        <begin position="88"/>
        <end position="105"/>
    </location>
</feature>
<dbReference type="PROSITE" id="PS50850">
    <property type="entry name" value="MFS"/>
    <property type="match status" value="1"/>
</dbReference>
<feature type="transmembrane region" description="Helical" evidence="4">
    <location>
        <begin position="382"/>
        <end position="402"/>
    </location>
</feature>
<dbReference type="InterPro" id="IPR036259">
    <property type="entry name" value="MFS_trans_sf"/>
</dbReference>
<evidence type="ECO:0000256" key="2">
    <source>
        <dbReference type="ARBA" id="ARBA00022989"/>
    </source>
</evidence>
<evidence type="ECO:0000256" key="4">
    <source>
        <dbReference type="SAM" id="Phobius"/>
    </source>
</evidence>
<feature type="transmembrane region" description="Helical" evidence="4">
    <location>
        <begin position="265"/>
        <end position="282"/>
    </location>
</feature>
<dbReference type="Pfam" id="PF07690">
    <property type="entry name" value="MFS_1"/>
    <property type="match status" value="1"/>
</dbReference>
<dbReference type="GO" id="GO:0005886">
    <property type="term" value="C:plasma membrane"/>
    <property type="evidence" value="ECO:0007669"/>
    <property type="project" value="TreeGrafter"/>
</dbReference>
<sequence length="407" mass="44080">METTLSEQTQTDAKQVAQQTVLSILLALSFTHFLNDTLQSLIPAMYPVLKGTLKLNFTQVGLITFTFQMSASLLQPLVGLFTDKRPQPYSLAIGMSFTLLGLISLSLAHTFPMVLVSVGLVGIGSAIFHPEASRLAYMASGGKHGMAQSLFQVGGNAGSSLGPLLAAMVIVPFGQFHIIWFSIAALLAIVVMLNISKWYLANTHRIKPKKVVQQLDKPTLSNTKVIFSLGILLTLIFSKYFYMASMTSYYTFYLMDRFHLSVQSAQVYLFIFLFAVAAGTFIGGPIGDRIGRKYVIWISILGVAPFSLLLPHATLFWTAVLSVFIGVILSSAFSAILVYAQELVPGKVGMIAGLFFGLAFGMAGVGSALLGKLADATSINHVYQVCAYLPLIGLLTGLLPNLEKKKQ</sequence>
<dbReference type="InterPro" id="IPR011701">
    <property type="entry name" value="MFS"/>
</dbReference>
<keyword evidence="1 4" id="KW-0812">Transmembrane</keyword>
<dbReference type="RefSeq" id="WP_106526178.1">
    <property type="nucleotide sequence ID" value="NZ_PYAW01000001.1"/>
</dbReference>
<dbReference type="GO" id="GO:0022857">
    <property type="term" value="F:transmembrane transporter activity"/>
    <property type="evidence" value="ECO:0007669"/>
    <property type="project" value="InterPro"/>
</dbReference>
<keyword evidence="2 4" id="KW-1133">Transmembrane helix</keyword>
<proteinExistence type="predicted"/>
<accession>A0A2P8HRQ4</accession>
<keyword evidence="3 4" id="KW-0472">Membrane</keyword>
<organism evidence="6 7">
    <name type="scientific">Chitinophaga niastensis</name>
    <dbReference type="NCBI Taxonomy" id="536980"/>
    <lineage>
        <taxon>Bacteria</taxon>
        <taxon>Pseudomonadati</taxon>
        <taxon>Bacteroidota</taxon>
        <taxon>Chitinophagia</taxon>
        <taxon>Chitinophagales</taxon>
        <taxon>Chitinophagaceae</taxon>
        <taxon>Chitinophaga</taxon>
    </lineage>
</organism>
<dbReference type="EMBL" id="PYAW01000001">
    <property type="protein sequence ID" value="PSL48906.1"/>
    <property type="molecule type" value="Genomic_DNA"/>
</dbReference>
<evidence type="ECO:0000259" key="5">
    <source>
        <dbReference type="PROSITE" id="PS50850"/>
    </source>
</evidence>
<feature type="domain" description="Major facilitator superfamily (MFS) profile" evidence="5">
    <location>
        <begin position="24"/>
        <end position="405"/>
    </location>
</feature>
<evidence type="ECO:0000256" key="1">
    <source>
        <dbReference type="ARBA" id="ARBA00022692"/>
    </source>
</evidence>
<dbReference type="PANTHER" id="PTHR43129">
    <property type="entry name" value="FOSMIDOMYCIN RESISTANCE PROTEIN"/>
    <property type="match status" value="1"/>
</dbReference>
<keyword evidence="7" id="KW-1185">Reference proteome</keyword>
<comment type="caution">
    <text evidence="6">The sequence shown here is derived from an EMBL/GenBank/DDBJ whole genome shotgun (WGS) entry which is preliminary data.</text>
</comment>
<feature type="transmembrane region" description="Helical" evidence="4">
    <location>
        <begin position="177"/>
        <end position="200"/>
    </location>
</feature>
<dbReference type="AlphaFoldDB" id="A0A2P8HRQ4"/>
<gene>
    <name evidence="6" type="ORF">CLV51_101235</name>
</gene>
<dbReference type="InterPro" id="IPR020846">
    <property type="entry name" value="MFS_dom"/>
</dbReference>
<reference evidence="6 7" key="1">
    <citation type="submission" date="2018-03" db="EMBL/GenBank/DDBJ databases">
        <title>Genomic Encyclopedia of Archaeal and Bacterial Type Strains, Phase II (KMG-II): from individual species to whole genera.</title>
        <authorList>
            <person name="Goeker M."/>
        </authorList>
    </citation>
    <scope>NUCLEOTIDE SEQUENCE [LARGE SCALE GENOMIC DNA]</scope>
    <source>
        <strain evidence="6 7">DSM 24859</strain>
    </source>
</reference>
<dbReference type="OrthoDB" id="9770492at2"/>
<feature type="transmembrane region" description="Helical" evidence="4">
    <location>
        <begin position="62"/>
        <end position="81"/>
    </location>
</feature>
<evidence type="ECO:0000313" key="7">
    <source>
        <dbReference type="Proteomes" id="UP000240971"/>
    </source>
</evidence>
<dbReference type="PANTHER" id="PTHR43129:SF1">
    <property type="entry name" value="FOSMIDOMYCIN RESISTANCE PROTEIN"/>
    <property type="match status" value="1"/>
</dbReference>
<evidence type="ECO:0000313" key="6">
    <source>
        <dbReference type="EMBL" id="PSL48906.1"/>
    </source>
</evidence>
<feature type="transmembrane region" description="Helical" evidence="4">
    <location>
        <begin position="21"/>
        <end position="42"/>
    </location>
</feature>
<evidence type="ECO:0000256" key="3">
    <source>
        <dbReference type="ARBA" id="ARBA00023136"/>
    </source>
</evidence>
<dbReference type="SUPFAM" id="SSF103473">
    <property type="entry name" value="MFS general substrate transporter"/>
    <property type="match status" value="1"/>
</dbReference>
<feature type="transmembrane region" description="Helical" evidence="4">
    <location>
        <begin position="294"/>
        <end position="310"/>
    </location>
</feature>
<name>A0A2P8HRQ4_CHINA</name>
<feature type="transmembrane region" description="Helical" evidence="4">
    <location>
        <begin position="351"/>
        <end position="370"/>
    </location>
</feature>